<dbReference type="PANTHER" id="PTHR16524:SF2">
    <property type="entry name" value="CELL DEATH REGULATOR AVEN"/>
    <property type="match status" value="1"/>
</dbReference>
<dbReference type="InterPro" id="IPR026187">
    <property type="entry name" value="Aven"/>
</dbReference>
<dbReference type="AlphaFoldDB" id="A0A553PLR9"/>
<feature type="region of interest" description="Disordered" evidence="1">
    <location>
        <begin position="1"/>
        <end position="35"/>
    </location>
</feature>
<accession>A0A553PLR9</accession>
<dbReference type="EMBL" id="VCGU01000003">
    <property type="protein sequence ID" value="TRY78628.1"/>
    <property type="molecule type" value="Genomic_DNA"/>
</dbReference>
<protein>
    <recommendedName>
        <fullName evidence="4">Cell death regulator Aven</fullName>
    </recommendedName>
</protein>
<evidence type="ECO:0008006" key="4">
    <source>
        <dbReference type="Google" id="ProtNLM"/>
    </source>
</evidence>
<name>A0A553PLR9_TIGCA</name>
<dbReference type="PANTHER" id="PTHR16524">
    <property type="entry name" value="CELL DEATH REGULATOR AVEN"/>
    <property type="match status" value="1"/>
</dbReference>
<feature type="region of interest" description="Disordered" evidence="1">
    <location>
        <begin position="222"/>
        <end position="251"/>
    </location>
</feature>
<evidence type="ECO:0000256" key="1">
    <source>
        <dbReference type="SAM" id="MobiDB-lite"/>
    </source>
</evidence>
<dbReference type="Proteomes" id="UP000318571">
    <property type="component" value="Chromosome 11"/>
</dbReference>
<dbReference type="GO" id="GO:0010972">
    <property type="term" value="P:negative regulation of G2/M transition of mitotic cell cycle"/>
    <property type="evidence" value="ECO:0007669"/>
    <property type="project" value="TreeGrafter"/>
</dbReference>
<sequence>MRPDKKQVRHHDSRKREEKAKAKTPGAAKDSAQNAISNAVASAPGLVPAHYSQFDDSNHRIEKYARRNISSNWTKYEIPSSEEANSSEDEALTGLDFNLALESAGGADSLFQLRSEREWNDDRDAMASFSNKYFALDLHDLEAAISCIPLHQKIDFGPVNLEKEDLLLERLTEKAETFSKMYSGNRYADHTAALAQKMISKLKSSPDSTIKDVSLLPYMPKKSDAKTSIEPNPGPILEHAPKTKSASETTELEDWLDDFLDE</sequence>
<reference evidence="2 3" key="1">
    <citation type="journal article" date="2018" name="Nat. Ecol. Evol.">
        <title>Genomic signatures of mitonuclear coevolution across populations of Tigriopus californicus.</title>
        <authorList>
            <person name="Barreto F.S."/>
            <person name="Watson E.T."/>
            <person name="Lima T.G."/>
            <person name="Willett C.S."/>
            <person name="Edmands S."/>
            <person name="Li W."/>
            <person name="Burton R.S."/>
        </authorList>
    </citation>
    <scope>NUCLEOTIDE SEQUENCE [LARGE SCALE GENOMIC DNA]</scope>
    <source>
        <strain evidence="2 3">San Diego</strain>
    </source>
</reference>
<gene>
    <name evidence="2" type="ORF">TCAL_14439</name>
</gene>
<evidence type="ECO:0000313" key="3">
    <source>
        <dbReference type="Proteomes" id="UP000318571"/>
    </source>
</evidence>
<keyword evidence="3" id="KW-1185">Reference proteome</keyword>
<evidence type="ECO:0000313" key="2">
    <source>
        <dbReference type="EMBL" id="TRY78628.1"/>
    </source>
</evidence>
<proteinExistence type="predicted"/>
<comment type="caution">
    <text evidence="2">The sequence shown here is derived from an EMBL/GenBank/DDBJ whole genome shotgun (WGS) entry which is preliminary data.</text>
</comment>
<organism evidence="2 3">
    <name type="scientific">Tigriopus californicus</name>
    <name type="common">Marine copepod</name>
    <dbReference type="NCBI Taxonomy" id="6832"/>
    <lineage>
        <taxon>Eukaryota</taxon>
        <taxon>Metazoa</taxon>
        <taxon>Ecdysozoa</taxon>
        <taxon>Arthropoda</taxon>
        <taxon>Crustacea</taxon>
        <taxon>Multicrustacea</taxon>
        <taxon>Hexanauplia</taxon>
        <taxon>Copepoda</taxon>
        <taxon>Harpacticoida</taxon>
        <taxon>Harpacticidae</taxon>
        <taxon>Tigriopus</taxon>
    </lineage>
</organism>